<evidence type="ECO:0000313" key="2">
    <source>
        <dbReference type="WBParaSite" id="PEQ_0001045501-mRNA-1"/>
    </source>
</evidence>
<keyword evidence="1" id="KW-1185">Reference proteome</keyword>
<proteinExistence type="predicted"/>
<sequence length="95" mass="10557">MLGGIRARMHDMSMCTVLCSFYCFELFSVTAVVFSRMKQHQRSRSVGLEATVKRSGSTREENWDRAKRIIGGARKSMNGSRSAMVSGSVCLLGDM</sequence>
<organism evidence="1 2">
    <name type="scientific">Parascaris equorum</name>
    <name type="common">Equine roundworm</name>
    <dbReference type="NCBI Taxonomy" id="6256"/>
    <lineage>
        <taxon>Eukaryota</taxon>
        <taxon>Metazoa</taxon>
        <taxon>Ecdysozoa</taxon>
        <taxon>Nematoda</taxon>
        <taxon>Chromadorea</taxon>
        <taxon>Rhabditida</taxon>
        <taxon>Spirurina</taxon>
        <taxon>Ascaridomorpha</taxon>
        <taxon>Ascaridoidea</taxon>
        <taxon>Ascarididae</taxon>
        <taxon>Parascaris</taxon>
    </lineage>
</organism>
<protein>
    <submittedName>
        <fullName evidence="2">Secreted protein</fullName>
    </submittedName>
</protein>
<dbReference type="AlphaFoldDB" id="A0A914RVD7"/>
<reference evidence="2" key="1">
    <citation type="submission" date="2022-11" db="UniProtKB">
        <authorList>
            <consortium name="WormBaseParasite"/>
        </authorList>
    </citation>
    <scope>IDENTIFICATION</scope>
</reference>
<dbReference type="Proteomes" id="UP000887564">
    <property type="component" value="Unplaced"/>
</dbReference>
<accession>A0A914RVD7</accession>
<name>A0A914RVD7_PAREQ</name>
<dbReference type="WBParaSite" id="PEQ_0001045501-mRNA-1">
    <property type="protein sequence ID" value="PEQ_0001045501-mRNA-1"/>
    <property type="gene ID" value="PEQ_0001045501"/>
</dbReference>
<evidence type="ECO:0000313" key="1">
    <source>
        <dbReference type="Proteomes" id="UP000887564"/>
    </source>
</evidence>